<protein>
    <submittedName>
        <fullName evidence="4">PCMP-H12</fullName>
    </submittedName>
</protein>
<comment type="caution">
    <text evidence="4">The sequence shown here is derived from an EMBL/GenBank/DDBJ whole genome shotgun (WGS) entry which is preliminary data.</text>
</comment>
<dbReference type="AlphaFoldDB" id="A0AAW2YSD6"/>
<dbReference type="PANTHER" id="PTHR47447:SF17">
    <property type="entry name" value="OS12G0638900 PROTEIN"/>
    <property type="match status" value="1"/>
</dbReference>
<organism evidence="4 5">
    <name type="scientific">Acrasis kona</name>
    <dbReference type="NCBI Taxonomy" id="1008807"/>
    <lineage>
        <taxon>Eukaryota</taxon>
        <taxon>Discoba</taxon>
        <taxon>Heterolobosea</taxon>
        <taxon>Tetramitia</taxon>
        <taxon>Eutetramitia</taxon>
        <taxon>Acrasidae</taxon>
        <taxon>Acrasis</taxon>
    </lineage>
</organism>
<dbReference type="EMBL" id="JAOPGA020000617">
    <property type="protein sequence ID" value="KAL0479994.1"/>
    <property type="molecule type" value="Genomic_DNA"/>
</dbReference>
<dbReference type="Proteomes" id="UP001431209">
    <property type="component" value="Unassembled WGS sequence"/>
</dbReference>
<dbReference type="Gene3D" id="1.25.40.10">
    <property type="entry name" value="Tetratricopeptide repeat domain"/>
    <property type="match status" value="2"/>
</dbReference>
<keyword evidence="1" id="KW-0677">Repeat</keyword>
<evidence type="ECO:0000256" key="2">
    <source>
        <dbReference type="PROSITE-ProRule" id="PRU00708"/>
    </source>
</evidence>
<name>A0AAW2YSD6_9EUKA</name>
<dbReference type="PROSITE" id="PS51375">
    <property type="entry name" value="PPR"/>
    <property type="match status" value="1"/>
</dbReference>
<reference evidence="4 5" key="1">
    <citation type="submission" date="2024-03" db="EMBL/GenBank/DDBJ databases">
        <title>The Acrasis kona genome and developmental transcriptomes reveal deep origins of eukaryotic multicellular pathways.</title>
        <authorList>
            <person name="Sheikh S."/>
            <person name="Fu C.-J."/>
            <person name="Brown M.W."/>
            <person name="Baldauf S.L."/>
        </authorList>
    </citation>
    <scope>NUCLEOTIDE SEQUENCE [LARGE SCALE GENOMIC DNA]</scope>
    <source>
        <strain evidence="4 5">ATCC MYA-3509</strain>
    </source>
</reference>
<dbReference type="PANTHER" id="PTHR47447">
    <property type="entry name" value="OS03G0856100 PROTEIN"/>
    <property type="match status" value="1"/>
</dbReference>
<evidence type="ECO:0000313" key="4">
    <source>
        <dbReference type="EMBL" id="KAL0479994.1"/>
    </source>
</evidence>
<sequence length="486" mass="57137">MMNKIPSGLRHPSFFIQRSINYRFYDAHKPVSAIQVINPSVIKPINAESTPSFFATEPIVNENTALEEILLTRLRERNKVVTKKTAEEKLEFRFIRRIDTQRLKQNTHLVYGRIKTIFDDMRITNFKPTAKIYYKAVNALIKCNRQDKAHELYLEMKSKFSSDEIQGGLMAYMISACKHDLDHLRAAQYMDEMLRAYESETMSANEDKEKQLQTGFNNLLEIYAAQKDVASVEQTIANMNKHGVALNERSHLLQVQTYAHVNSFEQAQFTIENMPEAFGRDSFGYLKNDFSILLMDSCLPQDVDTCQEIFDEIPHKDAMCFNSLMKKRIEAGQYKQVYDLYEKMKDDKVKAKQQVVATVLDACYHDGLTVPTVETDFMESVKKKYYGNSYIQPQNDFDMHRIRRYWRETKSVWDWKVRQDCVKDALKRILDKRQEHKDSTADARRDNLLARREQFVTMLSTRRRQEDIQREQKSLQKTLERLSNKK</sequence>
<keyword evidence="5" id="KW-1185">Reference proteome</keyword>
<feature type="repeat" description="PPR" evidence="2">
    <location>
        <begin position="317"/>
        <end position="351"/>
    </location>
</feature>
<evidence type="ECO:0000313" key="5">
    <source>
        <dbReference type="Proteomes" id="UP001431209"/>
    </source>
</evidence>
<gene>
    <name evidence="4" type="ORF">AKO1_007323</name>
</gene>
<evidence type="ECO:0000256" key="1">
    <source>
        <dbReference type="ARBA" id="ARBA00022737"/>
    </source>
</evidence>
<dbReference type="InterPro" id="IPR011990">
    <property type="entry name" value="TPR-like_helical_dom_sf"/>
</dbReference>
<evidence type="ECO:0000256" key="3">
    <source>
        <dbReference type="SAM" id="MobiDB-lite"/>
    </source>
</evidence>
<accession>A0AAW2YSD6</accession>
<dbReference type="InterPro" id="IPR002885">
    <property type="entry name" value="PPR_rpt"/>
</dbReference>
<proteinExistence type="predicted"/>
<feature type="region of interest" description="Disordered" evidence="3">
    <location>
        <begin position="463"/>
        <end position="486"/>
    </location>
</feature>